<dbReference type="Gene3D" id="3.40.50.1000">
    <property type="entry name" value="HAD superfamily/HAD-like"/>
    <property type="match status" value="1"/>
</dbReference>
<name>W7KM60_9CREN</name>
<dbReference type="Proteomes" id="UP000054284">
    <property type="component" value="Unassembled WGS sequence"/>
</dbReference>
<dbReference type="GO" id="GO:0016791">
    <property type="term" value="F:phosphatase activity"/>
    <property type="evidence" value="ECO:0007669"/>
    <property type="project" value="TreeGrafter"/>
</dbReference>
<keyword evidence="5" id="KW-0460">Magnesium</keyword>
<dbReference type="PANTHER" id="PTHR46470:SF2">
    <property type="entry name" value="GLYCERALDEHYDE 3-PHOSPHATE PHOSPHATASE"/>
    <property type="match status" value="1"/>
</dbReference>
<evidence type="ECO:0000256" key="2">
    <source>
        <dbReference type="ARBA" id="ARBA00007958"/>
    </source>
</evidence>
<evidence type="ECO:0000256" key="3">
    <source>
        <dbReference type="ARBA" id="ARBA00022723"/>
    </source>
</evidence>
<dbReference type="SUPFAM" id="SSF56784">
    <property type="entry name" value="HAD-like"/>
    <property type="match status" value="1"/>
</dbReference>
<evidence type="ECO:0000313" key="7">
    <source>
        <dbReference type="Proteomes" id="UP000054284"/>
    </source>
</evidence>
<dbReference type="PANTHER" id="PTHR46470">
    <property type="entry name" value="N-ACYLNEURAMINATE-9-PHOSPHATASE"/>
    <property type="match status" value="1"/>
</dbReference>
<dbReference type="NCBIfam" id="TIGR01549">
    <property type="entry name" value="HAD-SF-IA-v1"/>
    <property type="match status" value="1"/>
</dbReference>
<dbReference type="AlphaFoldDB" id="W7KM60"/>
<dbReference type="PRINTS" id="PR00413">
    <property type="entry name" value="HADHALOGNASE"/>
</dbReference>
<dbReference type="InterPro" id="IPR051400">
    <property type="entry name" value="HAD-like_hydrolase"/>
</dbReference>
<dbReference type="InterPro" id="IPR023214">
    <property type="entry name" value="HAD_sf"/>
</dbReference>
<dbReference type="NCBIfam" id="TIGR01509">
    <property type="entry name" value="HAD-SF-IA-v3"/>
    <property type="match status" value="1"/>
</dbReference>
<keyword evidence="4" id="KW-0378">Hydrolase</keyword>
<evidence type="ECO:0000256" key="4">
    <source>
        <dbReference type="ARBA" id="ARBA00022801"/>
    </source>
</evidence>
<comment type="caution">
    <text evidence="6">The sequence shown here is derived from an EMBL/GenBank/DDBJ whole genome shotgun (WGS) entry which is preliminary data.</text>
</comment>
<dbReference type="PATRIC" id="fig|1326980.6.peg.973"/>
<dbReference type="Pfam" id="PF00702">
    <property type="entry name" value="Hydrolase"/>
    <property type="match status" value="1"/>
</dbReference>
<dbReference type="InterPro" id="IPR006549">
    <property type="entry name" value="HAD-SF_hydro_IIIA"/>
</dbReference>
<evidence type="ECO:0000256" key="1">
    <source>
        <dbReference type="ARBA" id="ARBA00001946"/>
    </source>
</evidence>
<dbReference type="GO" id="GO:0044281">
    <property type="term" value="P:small molecule metabolic process"/>
    <property type="evidence" value="ECO:0007669"/>
    <property type="project" value="UniProtKB-ARBA"/>
</dbReference>
<dbReference type="SFLD" id="SFLDS00003">
    <property type="entry name" value="Haloacid_Dehalogenase"/>
    <property type="match status" value="1"/>
</dbReference>
<dbReference type="NCBIfam" id="TIGR01662">
    <property type="entry name" value="HAD-SF-IIIA"/>
    <property type="match status" value="1"/>
</dbReference>
<evidence type="ECO:0008006" key="8">
    <source>
        <dbReference type="Google" id="ProtNLM"/>
    </source>
</evidence>
<dbReference type="EMBL" id="ASRH01000004">
    <property type="protein sequence ID" value="EWG07303.1"/>
    <property type="molecule type" value="Genomic_DNA"/>
</dbReference>
<proteinExistence type="inferred from homology"/>
<dbReference type="InterPro" id="IPR036412">
    <property type="entry name" value="HAD-like_sf"/>
</dbReference>
<dbReference type="InterPro" id="IPR006439">
    <property type="entry name" value="HAD-SF_hydro_IA"/>
</dbReference>
<gene>
    <name evidence="6" type="ORF">ASUL_04901</name>
</gene>
<dbReference type="GO" id="GO:0046872">
    <property type="term" value="F:metal ion binding"/>
    <property type="evidence" value="ECO:0007669"/>
    <property type="project" value="UniProtKB-KW"/>
</dbReference>
<comment type="cofactor">
    <cofactor evidence="1">
        <name>Mg(2+)</name>
        <dbReference type="ChEBI" id="CHEBI:18420"/>
    </cofactor>
</comment>
<organism evidence="6 7">
    <name type="scientific">Candidatus Aramenus sulfurataquae</name>
    <dbReference type="NCBI Taxonomy" id="1326980"/>
    <lineage>
        <taxon>Archaea</taxon>
        <taxon>Thermoproteota</taxon>
        <taxon>Thermoprotei</taxon>
        <taxon>Sulfolobales</taxon>
        <taxon>Sulfolobaceae</taxon>
        <taxon>Candidatus Aramenus</taxon>
    </lineage>
</organism>
<reference evidence="6 7" key="1">
    <citation type="journal article" date="2014" name="Genome Announc.">
        <title>Draft Genome Sequence of the Sulfolobales Archaeon AZ1, Obtained through Metagenomic Analysis of a Mexican Hot Spring.</title>
        <authorList>
            <person name="Servin-Garciduenas L.E."/>
            <person name="Martinez-Romero E."/>
        </authorList>
    </citation>
    <scope>NUCLEOTIDE SEQUENCE [LARGE SCALE GENOMIC DNA]</scope>
    <source>
        <strain evidence="6">AZ1-illumnia</strain>
    </source>
</reference>
<accession>W7KM60</accession>
<sequence>MNVMEEFSEFRNIRAILFDFDNTLVNFEPNSLKALQEVAREIHDYIVDNGFSVSITHEEIYNTLLSISSKFDSEGVYDRTVWFNTLLEKIHVSASKDQVLEWVSLYWSIASMARPFEEVQDTLEFLKKKGYKLGIVTNSDGEGGNKQKRMERYEFIKLFDVVVIGGENNIKPKPSVQPLVYACERLGFQPSQCAMVGDDPVKDCLAAKKAGMMAILVDRQGKVKFAELYADFVIDDMEELQEVF</sequence>
<protein>
    <recommendedName>
        <fullName evidence="8">2-haloalkanoic acid dehalogenase</fullName>
    </recommendedName>
</protein>
<comment type="similarity">
    <text evidence="2">Belongs to the HAD-like hydrolase superfamily.</text>
</comment>
<keyword evidence="3" id="KW-0479">Metal-binding</keyword>
<dbReference type="Gene3D" id="1.10.150.520">
    <property type="match status" value="1"/>
</dbReference>
<evidence type="ECO:0000256" key="5">
    <source>
        <dbReference type="ARBA" id="ARBA00022842"/>
    </source>
</evidence>
<evidence type="ECO:0000313" key="6">
    <source>
        <dbReference type="EMBL" id="EWG07303.1"/>
    </source>
</evidence>
<keyword evidence="7" id="KW-1185">Reference proteome</keyword>
<dbReference type="SFLD" id="SFLDG01129">
    <property type="entry name" value="C1.5:_HAD__Beta-PGM__Phosphata"/>
    <property type="match status" value="1"/>
</dbReference>